<dbReference type="STRING" id="437022.CC99x_00282"/>
<reference evidence="14" key="3">
    <citation type="submission" date="2021-06" db="EMBL/GenBank/DDBJ databases">
        <title>Genomic Description and Analysis of Intracellular Bacteria, Candidatus Berkiella cookevillensis and Candidatus Berkiella aquae.</title>
        <authorList>
            <person name="Kidane D.T."/>
            <person name="Mehari Y.T."/>
            <person name="Rice F.C."/>
            <person name="Arivett B.A."/>
            <person name="Farone A.L."/>
            <person name="Berk S.G."/>
            <person name="Farone M.B."/>
        </authorList>
    </citation>
    <scope>NUCLEOTIDE SEQUENCE</scope>
    <source>
        <strain evidence="14">CC99</strain>
    </source>
</reference>
<comment type="subcellular location">
    <subcellularLocation>
        <location evidence="2">Membrane</location>
        <topology evidence="2">Multi-pass membrane protein</topology>
    </subcellularLocation>
</comment>
<comment type="similarity">
    <text evidence="3 11">Belongs to the peptidase M50B family.</text>
</comment>
<keyword evidence="4 13" id="KW-0645">Protease</keyword>
<dbReference type="InterPro" id="IPR001478">
    <property type="entry name" value="PDZ"/>
</dbReference>
<feature type="domain" description="PDZ" evidence="12">
    <location>
        <begin position="225"/>
        <end position="279"/>
    </location>
</feature>
<evidence type="ECO:0000256" key="1">
    <source>
        <dbReference type="ARBA" id="ARBA00001947"/>
    </source>
</evidence>
<dbReference type="EC" id="3.4.24.-" evidence="11"/>
<dbReference type="InterPro" id="IPR004387">
    <property type="entry name" value="Pept_M50_Zn"/>
</dbReference>
<evidence type="ECO:0000256" key="11">
    <source>
        <dbReference type="RuleBase" id="RU362031"/>
    </source>
</evidence>
<reference evidence="13" key="1">
    <citation type="submission" date="2015-09" db="EMBL/GenBank/DDBJ databases">
        <title>Draft Genome Sequences of Two Novel Amoeba-resistant Intranuclear Bacteria, Candidatus Berkiella cookevillensis and Candidatus Berkiella aquae.</title>
        <authorList>
            <person name="Mehari Y.T."/>
            <person name="Arivett B.A."/>
            <person name="Farone A.L."/>
            <person name="Gunderson J.H."/>
            <person name="Farone M.B."/>
        </authorList>
    </citation>
    <scope>NUCLEOTIDE SEQUENCE [LARGE SCALE GENOMIC DNA]</scope>
    <source>
        <strain evidence="13">CC99</strain>
    </source>
</reference>
<feature type="transmembrane region" description="Helical" evidence="11">
    <location>
        <begin position="424"/>
        <end position="445"/>
    </location>
</feature>
<dbReference type="PANTHER" id="PTHR42837:SF2">
    <property type="entry name" value="MEMBRANE METALLOPROTEASE ARASP2, CHLOROPLASTIC-RELATED"/>
    <property type="match status" value="1"/>
</dbReference>
<evidence type="ECO:0000256" key="5">
    <source>
        <dbReference type="ARBA" id="ARBA00022692"/>
    </source>
</evidence>
<dbReference type="InterPro" id="IPR041489">
    <property type="entry name" value="PDZ_6"/>
</dbReference>
<feature type="transmembrane region" description="Helical" evidence="11">
    <location>
        <begin position="94"/>
        <end position="120"/>
    </location>
</feature>
<evidence type="ECO:0000313" key="13">
    <source>
        <dbReference type="EMBL" id="KRG20061.1"/>
    </source>
</evidence>
<keyword evidence="7 11" id="KW-0862">Zinc</keyword>
<keyword evidence="6 11" id="KW-0378">Hydrolase</keyword>
<dbReference type="NCBIfam" id="NF008046">
    <property type="entry name" value="PRK10779.1"/>
    <property type="match status" value="1"/>
</dbReference>
<dbReference type="PATRIC" id="fig|1590042.3.peg.295"/>
<dbReference type="GO" id="GO:0006508">
    <property type="term" value="P:proteolysis"/>
    <property type="evidence" value="ECO:0007669"/>
    <property type="project" value="UniProtKB-KW"/>
</dbReference>
<dbReference type="AlphaFoldDB" id="A0A0Q9YHH6"/>
<dbReference type="CDD" id="cd06163">
    <property type="entry name" value="S2P-M50_PDZ_RseP-like"/>
    <property type="match status" value="2"/>
</dbReference>
<evidence type="ECO:0000313" key="15">
    <source>
        <dbReference type="Proteomes" id="UP000051494"/>
    </source>
</evidence>
<dbReference type="NCBIfam" id="TIGR00054">
    <property type="entry name" value="RIP metalloprotease RseP"/>
    <property type="match status" value="1"/>
</dbReference>
<dbReference type="InterPro" id="IPR008915">
    <property type="entry name" value="Peptidase_M50"/>
</dbReference>
<dbReference type="GO" id="GO:0004222">
    <property type="term" value="F:metalloendopeptidase activity"/>
    <property type="evidence" value="ECO:0007669"/>
    <property type="project" value="InterPro"/>
</dbReference>
<keyword evidence="5 11" id="KW-0812">Transmembrane</keyword>
<reference evidence="14" key="2">
    <citation type="journal article" date="2016" name="Genome Announc.">
        <title>Draft Genome Sequences of Two Novel Amoeba-Resistant Intranuclear Bacteria, 'Candidatus Berkiella cookevillensis' and 'Candidatus Berkiella aquae'.</title>
        <authorList>
            <person name="Mehari Y.T."/>
            <person name="Arivett B.A."/>
            <person name="Farone A.L."/>
            <person name="Gunderson J.H."/>
            <person name="Farone M.B."/>
        </authorList>
    </citation>
    <scope>NUCLEOTIDE SEQUENCE</scope>
    <source>
        <strain evidence="14">CC99</strain>
    </source>
</reference>
<keyword evidence="8 11" id="KW-1133">Transmembrane helix</keyword>
<evidence type="ECO:0000256" key="6">
    <source>
        <dbReference type="ARBA" id="ARBA00022801"/>
    </source>
</evidence>
<dbReference type="Gene3D" id="2.30.42.10">
    <property type="match status" value="2"/>
</dbReference>
<accession>A0A0Q9YHH6</accession>
<keyword evidence="10 11" id="KW-0472">Membrane</keyword>
<dbReference type="GO" id="GO:0046872">
    <property type="term" value="F:metal ion binding"/>
    <property type="evidence" value="ECO:0007669"/>
    <property type="project" value="UniProtKB-KW"/>
</dbReference>
<dbReference type="EMBL" id="LKHV02000001">
    <property type="protein sequence ID" value="MCS5708362.1"/>
    <property type="molecule type" value="Genomic_DNA"/>
</dbReference>
<dbReference type="Pfam" id="PF17820">
    <property type="entry name" value="PDZ_6"/>
    <property type="match status" value="2"/>
</dbReference>
<dbReference type="PROSITE" id="PS50106">
    <property type="entry name" value="PDZ"/>
    <property type="match status" value="1"/>
</dbReference>
<dbReference type="RefSeq" id="WP_057622880.1">
    <property type="nucleotide sequence ID" value="NZ_LKHV02000001.1"/>
</dbReference>
<dbReference type="Proteomes" id="UP000051494">
    <property type="component" value="Unassembled WGS sequence"/>
</dbReference>
<keyword evidence="15" id="KW-1185">Reference proteome</keyword>
<dbReference type="PANTHER" id="PTHR42837">
    <property type="entry name" value="REGULATOR OF SIGMA-E PROTEASE RSEP"/>
    <property type="match status" value="1"/>
</dbReference>
<evidence type="ECO:0000259" key="12">
    <source>
        <dbReference type="PROSITE" id="PS50106"/>
    </source>
</evidence>
<dbReference type="Pfam" id="PF02163">
    <property type="entry name" value="Peptidase_M50"/>
    <property type="match status" value="1"/>
</dbReference>
<organism evidence="13">
    <name type="scientific">Candidatus Berkiella cookevillensis</name>
    <dbReference type="NCBI Taxonomy" id="437022"/>
    <lineage>
        <taxon>Bacteria</taxon>
        <taxon>Pseudomonadati</taxon>
        <taxon>Pseudomonadota</taxon>
        <taxon>Gammaproteobacteria</taxon>
        <taxon>Candidatus Berkiellales</taxon>
        <taxon>Candidatus Berkiellaceae</taxon>
        <taxon>Candidatus Berkiella</taxon>
    </lineage>
</organism>
<keyword evidence="11" id="KW-0479">Metal-binding</keyword>
<dbReference type="SMART" id="SM00228">
    <property type="entry name" value="PDZ"/>
    <property type="match status" value="2"/>
</dbReference>
<evidence type="ECO:0000256" key="2">
    <source>
        <dbReference type="ARBA" id="ARBA00004141"/>
    </source>
</evidence>
<feature type="transmembrane region" description="Helical" evidence="11">
    <location>
        <begin position="383"/>
        <end position="412"/>
    </location>
</feature>
<comment type="caution">
    <text evidence="13">The sequence shown here is derived from an EMBL/GenBank/DDBJ whole genome shotgun (WGS) entry which is preliminary data.</text>
</comment>
<name>A0A0Q9YHH6_9GAMM</name>
<evidence type="ECO:0000313" key="14">
    <source>
        <dbReference type="EMBL" id="MCS5708362.1"/>
    </source>
</evidence>
<evidence type="ECO:0000256" key="8">
    <source>
        <dbReference type="ARBA" id="ARBA00022989"/>
    </source>
</evidence>
<dbReference type="CDD" id="cd23081">
    <property type="entry name" value="cpPDZ_EcRseP-like"/>
    <property type="match status" value="1"/>
</dbReference>
<comment type="cofactor">
    <cofactor evidence="1 11">
        <name>Zn(2+)</name>
        <dbReference type="ChEBI" id="CHEBI:29105"/>
    </cofactor>
</comment>
<dbReference type="SUPFAM" id="SSF50156">
    <property type="entry name" value="PDZ domain-like"/>
    <property type="match status" value="2"/>
</dbReference>
<sequence length="453" mass="50238">MSTILIAILAFIIAIGVLVTFHEFGHFWVARKLGVKVLKFSVGFGRRLFSWKDKAGTEYVVAMLPLGGYVKMLDEREGNVAEADLPHAFNRKPVWVRFSIVAAGPIFNFIFAIFAFWLMFMIGLTGTIPVVGEVQPQSIAAQSGLQVGDQILAVDSIETRTWASVFKQIMSRLGDTDYLHFDVKTASGDTKAVSLNLQNWVISREKPDLLDSLGIDAYHTPIPPVIYSVMPDEPAEKAGFLPGDEIISVNGHPISNWREFTEVIEKSPQQSITLVIKRQDSHKTIVFAPRVNIGANGKQIGFAGLKVKVPELSDEYKWVERFDPWHAMIASFQKTGQFISVTLKLIGKMIVGDVSLYNLSGPITLAQGAGISVLIGFQQYLNYLALISISLGVLNLLPIPILDGGHLLYYVIEIFTGKPVSEKVQILGYKLGMLLLIFLITVAFYNDLLRMFT</sequence>
<gene>
    <name evidence="13" type="primary">rseP</name>
    <name evidence="13" type="ORF">CC99x_00282</name>
    <name evidence="14" type="ORF">CC99x_005525</name>
</gene>
<proteinExistence type="inferred from homology"/>
<dbReference type="OrthoDB" id="9782003at2"/>
<dbReference type="EMBL" id="LKHV01000001">
    <property type="protein sequence ID" value="KRG20061.1"/>
    <property type="molecule type" value="Genomic_DNA"/>
</dbReference>
<evidence type="ECO:0000256" key="3">
    <source>
        <dbReference type="ARBA" id="ARBA00007931"/>
    </source>
</evidence>
<protein>
    <recommendedName>
        <fullName evidence="11">Zinc metalloprotease</fullName>
        <ecNumber evidence="11">3.4.24.-</ecNumber>
    </recommendedName>
</protein>
<dbReference type="GO" id="GO:0016020">
    <property type="term" value="C:membrane"/>
    <property type="evidence" value="ECO:0007669"/>
    <property type="project" value="UniProtKB-SubCell"/>
</dbReference>
<evidence type="ECO:0000256" key="9">
    <source>
        <dbReference type="ARBA" id="ARBA00023049"/>
    </source>
</evidence>
<evidence type="ECO:0000256" key="4">
    <source>
        <dbReference type="ARBA" id="ARBA00022670"/>
    </source>
</evidence>
<evidence type="ECO:0000256" key="7">
    <source>
        <dbReference type="ARBA" id="ARBA00022833"/>
    </source>
</evidence>
<keyword evidence="9 11" id="KW-0482">Metalloprotease</keyword>
<dbReference type="InterPro" id="IPR036034">
    <property type="entry name" value="PDZ_sf"/>
</dbReference>
<feature type="transmembrane region" description="Helical" evidence="11">
    <location>
        <begin position="6"/>
        <end position="29"/>
    </location>
</feature>
<evidence type="ECO:0000256" key="10">
    <source>
        <dbReference type="ARBA" id="ARBA00023136"/>
    </source>
</evidence>